<gene>
    <name evidence="1" type="ORF">CLTHE_31350</name>
</gene>
<dbReference type="OrthoDB" id="1913818at2"/>
<protein>
    <submittedName>
        <fullName evidence="1">Uncharacterized protein</fullName>
    </submittedName>
</protein>
<evidence type="ECO:0000313" key="1">
    <source>
        <dbReference type="EMBL" id="OPX45371.1"/>
    </source>
</evidence>
<dbReference type="AlphaFoldDB" id="A0A1V4SQ27"/>
<proteinExistence type="predicted"/>
<comment type="caution">
    <text evidence="1">The sequence shown here is derived from an EMBL/GenBank/DDBJ whole genome shotgun (WGS) entry which is preliminary data.</text>
</comment>
<organism evidence="1 2">
    <name type="scientific">Clostridium thermobutyricum DSM 4928</name>
    <dbReference type="NCBI Taxonomy" id="1121339"/>
    <lineage>
        <taxon>Bacteria</taxon>
        <taxon>Bacillati</taxon>
        <taxon>Bacillota</taxon>
        <taxon>Clostridia</taxon>
        <taxon>Eubacteriales</taxon>
        <taxon>Clostridiaceae</taxon>
        <taxon>Clostridium</taxon>
    </lineage>
</organism>
<dbReference type="EMBL" id="LTAY01000103">
    <property type="protein sequence ID" value="OPX45371.1"/>
    <property type="molecule type" value="Genomic_DNA"/>
</dbReference>
<reference evidence="1 2" key="1">
    <citation type="submission" date="2016-02" db="EMBL/GenBank/DDBJ databases">
        <title>Genome sequence of Clostridium thermobutyricum DSM 4928.</title>
        <authorList>
            <person name="Poehlein A."/>
            <person name="Daniel R."/>
        </authorList>
    </citation>
    <scope>NUCLEOTIDE SEQUENCE [LARGE SCALE GENOMIC DNA]</scope>
    <source>
        <strain evidence="1 2">DSM 4928</strain>
    </source>
</reference>
<dbReference type="InterPro" id="IPR046650">
    <property type="entry name" value="DUF6762"/>
</dbReference>
<dbReference type="Pfam" id="PF20548">
    <property type="entry name" value="DUF6762"/>
    <property type="match status" value="1"/>
</dbReference>
<dbReference type="RefSeq" id="WP_080024219.1">
    <property type="nucleotide sequence ID" value="NZ_LTAY01000103.1"/>
</dbReference>
<dbReference type="Proteomes" id="UP000191448">
    <property type="component" value="Unassembled WGS sequence"/>
</dbReference>
<evidence type="ECO:0000313" key="2">
    <source>
        <dbReference type="Proteomes" id="UP000191448"/>
    </source>
</evidence>
<accession>A0A1V4SQ27</accession>
<sequence length="134" mass="15892">MDFSSLVLMEKDKETGFISKELGSFSVDEGALFVKRFYVDNDVVIVKFDTNKDVEEWEFSAIYDLFNVDAFKEKGYEIEEDLEEYNPTYIVKFPYVEDFSEMSEKISEVISLIKDEMNKVFEEIKDKKEEYTEE</sequence>
<name>A0A1V4SQ27_9CLOT</name>